<dbReference type="NCBIfam" id="TIGR00004">
    <property type="entry name" value="Rid family detoxifying hydrolase"/>
    <property type="match status" value="1"/>
</dbReference>
<evidence type="ECO:0000313" key="2">
    <source>
        <dbReference type="EMBL" id="PIS16032.1"/>
    </source>
</evidence>
<name>A0A2H0WTN4_9BACT</name>
<organism evidence="2 3">
    <name type="scientific">Candidatus Roizmanbacteria bacterium CG09_land_8_20_14_0_10_41_9</name>
    <dbReference type="NCBI Taxonomy" id="1974850"/>
    <lineage>
        <taxon>Bacteria</taxon>
        <taxon>Candidatus Roizmaniibacteriota</taxon>
    </lineage>
</organism>
<dbReference type="EMBL" id="PEZG01000014">
    <property type="protein sequence ID" value="PIS16032.1"/>
    <property type="molecule type" value="Genomic_DNA"/>
</dbReference>
<dbReference type="GO" id="GO:0019239">
    <property type="term" value="F:deaminase activity"/>
    <property type="evidence" value="ECO:0007669"/>
    <property type="project" value="TreeGrafter"/>
</dbReference>
<dbReference type="InterPro" id="IPR019897">
    <property type="entry name" value="RidA_CS"/>
</dbReference>
<gene>
    <name evidence="2" type="ORF">COT62_00575</name>
</gene>
<dbReference type="PANTHER" id="PTHR11803:SF58">
    <property type="entry name" value="PROTEIN HMF1-RELATED"/>
    <property type="match status" value="1"/>
</dbReference>
<evidence type="ECO:0000313" key="3">
    <source>
        <dbReference type="Proteomes" id="UP000231198"/>
    </source>
</evidence>
<dbReference type="PANTHER" id="PTHR11803">
    <property type="entry name" value="2-IMINOBUTANOATE/2-IMINOPROPANOATE DEAMINASE RIDA"/>
    <property type="match status" value="1"/>
</dbReference>
<dbReference type="CDD" id="cd00448">
    <property type="entry name" value="YjgF_YER057c_UK114_family"/>
    <property type="match status" value="1"/>
</dbReference>
<accession>A0A2H0WTN4</accession>
<dbReference type="FunFam" id="3.30.1330.40:FF:000001">
    <property type="entry name" value="L-PSP family endoribonuclease"/>
    <property type="match status" value="1"/>
</dbReference>
<dbReference type="SUPFAM" id="SSF55298">
    <property type="entry name" value="YjgF-like"/>
    <property type="match status" value="1"/>
</dbReference>
<dbReference type="InterPro" id="IPR035959">
    <property type="entry name" value="RutC-like_sf"/>
</dbReference>
<comment type="similarity">
    <text evidence="1">Belongs to the RutC family.</text>
</comment>
<dbReference type="AlphaFoldDB" id="A0A2H0WTN4"/>
<comment type="caution">
    <text evidence="2">The sequence shown here is derived from an EMBL/GenBank/DDBJ whole genome shotgun (WGS) entry which is preliminary data.</text>
</comment>
<dbReference type="InterPro" id="IPR006175">
    <property type="entry name" value="YjgF/YER057c/UK114"/>
</dbReference>
<protein>
    <submittedName>
        <fullName evidence="2">Reactive intermediate/imine deaminase</fullName>
    </submittedName>
</protein>
<dbReference type="GO" id="GO:0005829">
    <property type="term" value="C:cytosol"/>
    <property type="evidence" value="ECO:0007669"/>
    <property type="project" value="TreeGrafter"/>
</dbReference>
<proteinExistence type="inferred from homology"/>
<dbReference type="PROSITE" id="PS01094">
    <property type="entry name" value="UPF0076"/>
    <property type="match status" value="1"/>
</dbReference>
<dbReference type="Pfam" id="PF01042">
    <property type="entry name" value="Ribonuc_L-PSP"/>
    <property type="match status" value="1"/>
</dbReference>
<evidence type="ECO:0000256" key="1">
    <source>
        <dbReference type="ARBA" id="ARBA00010552"/>
    </source>
</evidence>
<dbReference type="Gene3D" id="3.30.1330.40">
    <property type="entry name" value="RutC-like"/>
    <property type="match status" value="1"/>
</dbReference>
<sequence length="124" mass="13619">MMKLIKTGQAPKAIGPYSQAVVTKPFVFCSGQIGLDPHTNTLVEGIEKQTDQVLKNLSNVLKKSGSDLDKVLKTTVYLKDISHFAKMNEVYSKYFKEHKPARSTVEASNLPKGALIEIDAIAIV</sequence>
<dbReference type="Proteomes" id="UP000231198">
    <property type="component" value="Unassembled WGS sequence"/>
</dbReference>
<reference evidence="3" key="1">
    <citation type="submission" date="2017-09" db="EMBL/GenBank/DDBJ databases">
        <title>Depth-based differentiation of microbial function through sediment-hosted aquifers and enrichment of novel symbionts in the deep terrestrial subsurface.</title>
        <authorList>
            <person name="Probst A.J."/>
            <person name="Ladd B."/>
            <person name="Jarett J.K."/>
            <person name="Geller-Mcgrath D.E."/>
            <person name="Sieber C.M.K."/>
            <person name="Emerson J.B."/>
            <person name="Anantharaman K."/>
            <person name="Thomas B.C."/>
            <person name="Malmstrom R."/>
            <person name="Stieglmeier M."/>
            <person name="Klingl A."/>
            <person name="Woyke T."/>
            <person name="Ryan C.M."/>
            <person name="Banfield J.F."/>
        </authorList>
    </citation>
    <scope>NUCLEOTIDE SEQUENCE [LARGE SCALE GENOMIC DNA]</scope>
</reference>
<dbReference type="InterPro" id="IPR006056">
    <property type="entry name" value="RidA"/>
</dbReference>